<evidence type="ECO:0000313" key="1">
    <source>
        <dbReference type="EMBL" id="PSH56361.1"/>
    </source>
</evidence>
<organism evidence="1 2">
    <name type="scientific">Phyllobacterium sophorae</name>
    <dbReference type="NCBI Taxonomy" id="1520277"/>
    <lineage>
        <taxon>Bacteria</taxon>
        <taxon>Pseudomonadati</taxon>
        <taxon>Pseudomonadota</taxon>
        <taxon>Alphaproteobacteria</taxon>
        <taxon>Hyphomicrobiales</taxon>
        <taxon>Phyllobacteriaceae</taxon>
        <taxon>Phyllobacterium</taxon>
    </lineage>
</organism>
<dbReference type="AlphaFoldDB" id="A0A2P7AQ66"/>
<proteinExistence type="predicted"/>
<protein>
    <submittedName>
        <fullName evidence="1">Uncharacterized protein</fullName>
    </submittedName>
</protein>
<reference evidence="2" key="1">
    <citation type="submission" date="2017-11" db="EMBL/GenBank/DDBJ databases">
        <authorList>
            <person name="Kuznetsova I."/>
            <person name="Sazanova A."/>
            <person name="Chirak E."/>
            <person name="Safronova V."/>
            <person name="Willems A."/>
        </authorList>
    </citation>
    <scope>NUCLEOTIDE SEQUENCE [LARGE SCALE GENOMIC DNA]</scope>
    <source>
        <strain evidence="2">CCBAU 03422</strain>
    </source>
</reference>
<sequence>MVLFTVPALAASKAILRMWSLNPVWISQDILAVREFTQAVAKATRWRDSVPDPAEHPCFVMAFERYSGEVPDLFMRFDGDGRFVVSLAKGTLAVNGRVWLAETDRYGEMVAAAKKFVSSLSKPTGQQRLPNSKLALVNQFIKMWRILDPALEPKAAFELYRLFGSTREASALLKQVRLQHSPYIYKEFNRFQQMDDYLTSRPDRFVSELSPIAGNKLWTVK</sequence>
<dbReference type="EMBL" id="PGGM01000024">
    <property type="protein sequence ID" value="PSH56361.1"/>
    <property type="molecule type" value="Genomic_DNA"/>
</dbReference>
<evidence type="ECO:0000313" key="2">
    <source>
        <dbReference type="Proteomes" id="UP000241764"/>
    </source>
</evidence>
<accession>A0A2P7AQ66</accession>
<gene>
    <name evidence="1" type="ORF">CU103_30075</name>
</gene>
<comment type="caution">
    <text evidence="1">The sequence shown here is derived from an EMBL/GenBank/DDBJ whole genome shotgun (WGS) entry which is preliminary data.</text>
</comment>
<keyword evidence="2" id="KW-1185">Reference proteome</keyword>
<dbReference type="Proteomes" id="UP000241764">
    <property type="component" value="Unassembled WGS sequence"/>
</dbReference>
<name>A0A2P7AQ66_9HYPH</name>